<evidence type="ECO:0000313" key="2">
    <source>
        <dbReference type="EMBL" id="CAJ1958584.1"/>
    </source>
</evidence>
<dbReference type="AlphaFoldDB" id="A0AAD2G131"/>
<evidence type="ECO:0000259" key="1">
    <source>
        <dbReference type="Pfam" id="PF04366"/>
    </source>
</evidence>
<evidence type="ECO:0000313" key="3">
    <source>
        <dbReference type="Proteomes" id="UP001295423"/>
    </source>
</evidence>
<reference evidence="2" key="1">
    <citation type="submission" date="2023-08" db="EMBL/GenBank/DDBJ databases">
        <authorList>
            <person name="Audoor S."/>
            <person name="Bilcke G."/>
        </authorList>
    </citation>
    <scope>NUCLEOTIDE SEQUENCE</scope>
</reference>
<dbReference type="Proteomes" id="UP001295423">
    <property type="component" value="Unassembled WGS sequence"/>
</dbReference>
<name>A0AAD2G131_9STRA</name>
<comment type="caution">
    <text evidence="2">The sequence shown here is derived from an EMBL/GenBank/DDBJ whole genome shotgun (WGS) entry which is preliminary data.</text>
</comment>
<protein>
    <recommendedName>
        <fullName evidence="1">Ysc84 actin-binding domain-containing protein</fullName>
    </recommendedName>
</protein>
<keyword evidence="3" id="KW-1185">Reference proteome</keyword>
<proteinExistence type="predicted"/>
<dbReference type="InterPro" id="IPR007461">
    <property type="entry name" value="Ysc84_actin-binding"/>
</dbReference>
<organism evidence="2 3">
    <name type="scientific">Cylindrotheca closterium</name>
    <dbReference type="NCBI Taxonomy" id="2856"/>
    <lineage>
        <taxon>Eukaryota</taxon>
        <taxon>Sar</taxon>
        <taxon>Stramenopiles</taxon>
        <taxon>Ochrophyta</taxon>
        <taxon>Bacillariophyta</taxon>
        <taxon>Bacillariophyceae</taxon>
        <taxon>Bacillariophycidae</taxon>
        <taxon>Bacillariales</taxon>
        <taxon>Bacillariaceae</taxon>
        <taxon>Cylindrotheca</taxon>
    </lineage>
</organism>
<gene>
    <name evidence="2" type="ORF">CYCCA115_LOCUS17249</name>
</gene>
<feature type="domain" description="Ysc84 actin-binding" evidence="1">
    <location>
        <begin position="103"/>
        <end position="178"/>
    </location>
</feature>
<sequence length="223" mass="23730">MPLLSTSNQSKSGKGNGDAMKESFNATVEKVKSNEFLQVAKGLETFRGHESLAGYFEKSYGFVIFEKVGKGGIGVGGAFGMGSVYVNNKDGTETLVGYSNLMQISVGLQLGGQVFCQIIFFENEEDHKRFTSGSFEFGADAQVVALTASASLSASTMGNQPPAYGVLPSGRSTIGGAKEQPTYAKGLAVFTVQLMGLMYEATVQGQRFTYTPLETTIVNEQMG</sequence>
<accession>A0AAD2G131</accession>
<dbReference type="Pfam" id="PF04366">
    <property type="entry name" value="Ysc84"/>
    <property type="match status" value="1"/>
</dbReference>
<dbReference type="EMBL" id="CAKOGP040001980">
    <property type="protein sequence ID" value="CAJ1958584.1"/>
    <property type="molecule type" value="Genomic_DNA"/>
</dbReference>